<proteinExistence type="predicted"/>
<organism evidence="1">
    <name type="scientific">Rhipicephalus appendiculatus</name>
    <name type="common">Brown ear tick</name>
    <dbReference type="NCBI Taxonomy" id="34631"/>
    <lineage>
        <taxon>Eukaryota</taxon>
        <taxon>Metazoa</taxon>
        <taxon>Ecdysozoa</taxon>
        <taxon>Arthropoda</taxon>
        <taxon>Chelicerata</taxon>
        <taxon>Arachnida</taxon>
        <taxon>Acari</taxon>
        <taxon>Parasitiformes</taxon>
        <taxon>Ixodida</taxon>
        <taxon>Ixodoidea</taxon>
        <taxon>Ixodidae</taxon>
        <taxon>Rhipicephalinae</taxon>
        <taxon>Rhipicephalus</taxon>
        <taxon>Rhipicephalus</taxon>
    </lineage>
</organism>
<evidence type="ECO:0000313" key="1">
    <source>
        <dbReference type="EMBL" id="JAP75976.1"/>
    </source>
</evidence>
<reference evidence="1" key="1">
    <citation type="journal article" date="2016" name="Ticks Tick Borne Dis.">
        <title>De novo assembly and annotation of the salivary gland transcriptome of Rhipicephalus appendiculatus male and female ticks during blood feeding.</title>
        <authorList>
            <person name="de Castro M.H."/>
            <person name="de Klerk D."/>
            <person name="Pienaar R."/>
            <person name="Latif A.A."/>
            <person name="Rees D.J."/>
            <person name="Mans B.J."/>
        </authorList>
    </citation>
    <scope>NUCLEOTIDE SEQUENCE</scope>
    <source>
        <tissue evidence="1">Salivary glands</tissue>
    </source>
</reference>
<protein>
    <submittedName>
        <fullName evidence="1">Uncharacterized protein</fullName>
    </submittedName>
</protein>
<name>A0A131YD30_RHIAP</name>
<accession>A0A131YD30</accession>
<sequence length="81" mass="8804">MMAALTRQVQNRVLINSRACFVAPDCTSVATRSLASIRPYVFDAGFLSSLGACPPAALSGPHSPMLLFPTWLFCWLWSQAS</sequence>
<dbReference type="AlphaFoldDB" id="A0A131YD30"/>
<dbReference type="EMBL" id="GEDV01012581">
    <property type="protein sequence ID" value="JAP75976.1"/>
    <property type="molecule type" value="Transcribed_RNA"/>
</dbReference>